<dbReference type="PIRSF" id="PIRSF000103">
    <property type="entry name" value="HIBADH"/>
    <property type="match status" value="1"/>
</dbReference>
<dbReference type="SUPFAM" id="SSF48179">
    <property type="entry name" value="6-phosphogluconate dehydrogenase C-terminal domain-like"/>
    <property type="match status" value="1"/>
</dbReference>
<dbReference type="Pfam" id="PF14833">
    <property type="entry name" value="NAD_binding_11"/>
    <property type="match status" value="1"/>
</dbReference>
<dbReference type="RefSeq" id="WP_267770354.1">
    <property type="nucleotide sequence ID" value="NZ_JAPNKE010000002.1"/>
</dbReference>
<keyword evidence="1" id="KW-0560">Oxidoreductase</keyword>
<feature type="domain" description="3-hydroxyisobutyrate dehydrogenase-like NAD-binding" evidence="5">
    <location>
        <begin position="163"/>
        <end position="278"/>
    </location>
</feature>
<evidence type="ECO:0000259" key="4">
    <source>
        <dbReference type="Pfam" id="PF03446"/>
    </source>
</evidence>
<dbReference type="InterPro" id="IPR036291">
    <property type="entry name" value="NAD(P)-bd_dom_sf"/>
</dbReference>
<evidence type="ECO:0000313" key="6">
    <source>
        <dbReference type="EMBL" id="MCY1007713.1"/>
    </source>
</evidence>
<proteinExistence type="predicted"/>
<dbReference type="InterPro" id="IPR013328">
    <property type="entry name" value="6PGD_dom2"/>
</dbReference>
<protein>
    <submittedName>
        <fullName evidence="6">NAD(P)-dependent oxidoreductase</fullName>
    </submittedName>
</protein>
<dbReference type="InterPro" id="IPR029154">
    <property type="entry name" value="HIBADH-like_NADP-bd"/>
</dbReference>
<dbReference type="Proteomes" id="UP001150924">
    <property type="component" value="Unassembled WGS sequence"/>
</dbReference>
<dbReference type="InterPro" id="IPR006115">
    <property type="entry name" value="6PGDH_NADP-bd"/>
</dbReference>
<accession>A0A9X3EY13</accession>
<reference evidence="6" key="1">
    <citation type="submission" date="2022-11" db="EMBL/GenBank/DDBJ databases">
        <title>Minimal conservation of predation-associated metabolite biosynthetic gene clusters underscores biosynthetic potential of Myxococcota including descriptions for ten novel species: Archangium lansinium sp. nov., Myxococcus landrumus sp. nov., Nannocystis bai.</title>
        <authorList>
            <person name="Ahearne A."/>
            <person name="Stevens C."/>
            <person name="Phillips K."/>
        </authorList>
    </citation>
    <scope>NUCLEOTIDE SEQUENCE</scope>
    <source>
        <strain evidence="6">Na p29</strain>
    </source>
</reference>
<dbReference type="InterPro" id="IPR008927">
    <property type="entry name" value="6-PGluconate_DH-like_C_sf"/>
</dbReference>
<evidence type="ECO:0000256" key="2">
    <source>
        <dbReference type="ARBA" id="ARBA00023027"/>
    </source>
</evidence>
<dbReference type="GO" id="GO:0051287">
    <property type="term" value="F:NAD binding"/>
    <property type="evidence" value="ECO:0007669"/>
    <property type="project" value="InterPro"/>
</dbReference>
<evidence type="ECO:0000256" key="3">
    <source>
        <dbReference type="PIRSR" id="PIRSR000103-1"/>
    </source>
</evidence>
<evidence type="ECO:0000259" key="5">
    <source>
        <dbReference type="Pfam" id="PF14833"/>
    </source>
</evidence>
<dbReference type="GO" id="GO:0016491">
    <property type="term" value="F:oxidoreductase activity"/>
    <property type="evidence" value="ECO:0007669"/>
    <property type="project" value="UniProtKB-KW"/>
</dbReference>
<dbReference type="Gene3D" id="1.10.1040.10">
    <property type="entry name" value="N-(1-d-carboxylethyl)-l-norvaline Dehydrogenase, domain 2"/>
    <property type="match status" value="1"/>
</dbReference>
<feature type="domain" description="6-phosphogluconate dehydrogenase NADP-binding" evidence="4">
    <location>
        <begin position="2"/>
        <end position="154"/>
    </location>
</feature>
<name>A0A9X3EY13_9BACT</name>
<feature type="active site" evidence="3">
    <location>
        <position position="167"/>
    </location>
</feature>
<dbReference type="AlphaFoldDB" id="A0A9X3EY13"/>
<dbReference type="GO" id="GO:0050661">
    <property type="term" value="F:NADP binding"/>
    <property type="evidence" value="ECO:0007669"/>
    <property type="project" value="InterPro"/>
</dbReference>
<dbReference type="Pfam" id="PF03446">
    <property type="entry name" value="NAD_binding_2"/>
    <property type="match status" value="1"/>
</dbReference>
<organism evidence="6 7">
    <name type="scientific">Nannocystis pusilla</name>
    <dbReference type="NCBI Taxonomy" id="889268"/>
    <lineage>
        <taxon>Bacteria</taxon>
        <taxon>Pseudomonadati</taxon>
        <taxon>Myxococcota</taxon>
        <taxon>Polyangia</taxon>
        <taxon>Nannocystales</taxon>
        <taxon>Nannocystaceae</taxon>
        <taxon>Nannocystis</taxon>
    </lineage>
</organism>
<comment type="caution">
    <text evidence="6">The sequence shown here is derived from an EMBL/GenBank/DDBJ whole genome shotgun (WGS) entry which is preliminary data.</text>
</comment>
<keyword evidence="7" id="KW-1185">Reference proteome</keyword>
<evidence type="ECO:0000313" key="7">
    <source>
        <dbReference type="Proteomes" id="UP001150924"/>
    </source>
</evidence>
<dbReference type="EMBL" id="JAPNKE010000002">
    <property type="protein sequence ID" value="MCY1007713.1"/>
    <property type="molecule type" value="Genomic_DNA"/>
</dbReference>
<gene>
    <name evidence="6" type="ORF">OV079_19585</name>
</gene>
<dbReference type="SUPFAM" id="SSF51735">
    <property type="entry name" value="NAD(P)-binding Rossmann-fold domains"/>
    <property type="match status" value="1"/>
</dbReference>
<keyword evidence="2" id="KW-0520">NAD</keyword>
<dbReference type="Gene3D" id="3.40.50.720">
    <property type="entry name" value="NAD(P)-binding Rossmann-like Domain"/>
    <property type="match status" value="1"/>
</dbReference>
<evidence type="ECO:0000256" key="1">
    <source>
        <dbReference type="ARBA" id="ARBA00023002"/>
    </source>
</evidence>
<dbReference type="InterPro" id="IPR015815">
    <property type="entry name" value="HIBADH-related"/>
</dbReference>
<sequence>MIAFLGTGLLGAGFVRALLRRGETVHVWNRSPAKAEALTADGARAFADPAEAVRGAERVHLVLSDDAAVDEVLGRVRPALAPEVIVVDHTTTSPTGTRARVARWDERGLRFVHAPVFMGPQNTLHATGVMLVSGERARVAAVTPHLERMTGKLVDLGDRPDQAACMKLLGNLFLMFLTSGVAEVFNLARALDVEPRQAAELFAFFNPGASVGARAERMLAGDFERASWELAMARKDARLMLDEASQAERTLAVLPAIAALMDAYLARGHGGDDWTVIARDAVTPSR</sequence>
<dbReference type="PANTHER" id="PTHR43580:SF2">
    <property type="entry name" value="CYTOKINE-LIKE NUCLEAR FACTOR N-PAC"/>
    <property type="match status" value="1"/>
</dbReference>
<dbReference type="PANTHER" id="PTHR43580">
    <property type="entry name" value="OXIDOREDUCTASE GLYR1-RELATED"/>
    <property type="match status" value="1"/>
</dbReference>
<dbReference type="InterPro" id="IPR051265">
    <property type="entry name" value="HIBADH-related_NP60_sf"/>
</dbReference>